<dbReference type="NCBIfam" id="TIGR00756">
    <property type="entry name" value="PPR"/>
    <property type="match status" value="5"/>
</dbReference>
<dbReference type="EMBL" id="JBDFQZ010000004">
    <property type="protein sequence ID" value="KAK9735140.1"/>
    <property type="molecule type" value="Genomic_DNA"/>
</dbReference>
<dbReference type="Pfam" id="PF20431">
    <property type="entry name" value="E_motif"/>
    <property type="match status" value="1"/>
</dbReference>
<organism evidence="4 5">
    <name type="scientific">Saponaria officinalis</name>
    <name type="common">Common soapwort</name>
    <name type="synonym">Lychnis saponaria</name>
    <dbReference type="NCBI Taxonomy" id="3572"/>
    <lineage>
        <taxon>Eukaryota</taxon>
        <taxon>Viridiplantae</taxon>
        <taxon>Streptophyta</taxon>
        <taxon>Embryophyta</taxon>
        <taxon>Tracheophyta</taxon>
        <taxon>Spermatophyta</taxon>
        <taxon>Magnoliopsida</taxon>
        <taxon>eudicotyledons</taxon>
        <taxon>Gunneridae</taxon>
        <taxon>Pentapetalae</taxon>
        <taxon>Caryophyllales</taxon>
        <taxon>Caryophyllaceae</taxon>
        <taxon>Caryophylleae</taxon>
        <taxon>Saponaria</taxon>
    </lineage>
</organism>
<dbReference type="GO" id="GO:0003723">
    <property type="term" value="F:RNA binding"/>
    <property type="evidence" value="ECO:0007669"/>
    <property type="project" value="InterPro"/>
</dbReference>
<dbReference type="InterPro" id="IPR002885">
    <property type="entry name" value="PPR_rpt"/>
</dbReference>
<dbReference type="InterPro" id="IPR046848">
    <property type="entry name" value="E_motif"/>
</dbReference>
<dbReference type="InterPro" id="IPR011990">
    <property type="entry name" value="TPR-like_helical_dom_sf"/>
</dbReference>
<name>A0AAW1LQN9_SAPOF</name>
<dbReference type="Gene3D" id="1.25.40.10">
    <property type="entry name" value="Tetratricopeptide repeat domain"/>
    <property type="match status" value="5"/>
</dbReference>
<gene>
    <name evidence="4" type="ORF">RND81_04G186300</name>
</gene>
<feature type="repeat" description="PPR" evidence="3">
    <location>
        <begin position="17"/>
        <end position="51"/>
    </location>
</feature>
<evidence type="ECO:0000256" key="3">
    <source>
        <dbReference type="PROSITE-ProRule" id="PRU00708"/>
    </source>
</evidence>
<keyword evidence="1" id="KW-0677">Repeat</keyword>
<sequence length="654" mass="73729">MIRPLHNLLNQFSKCQTVGHWNTHIREAVKNGYSKEALILYRRMKQTGLTPNKLTFPFVAKACAKISDLTQSQIIHANIIKSPFWSDVFIVTALIDMYVKSKQLELAYKVFDQAPERDVTSWNVMLLGFAQSGNVGRFSHLFQEMRLRGVAPDSVTLIGLTQSVIEINDLPLVRGAHAFGVRVGLMNDVSLVNTFISGYGKCGDFISSAGMFDQLDVQLRTIVSWNSLISAHSQLSTFHSTFRIYQLVLYDGHRPDVSTFLSLLASCGEAEALPYGKLAHSHVTQLGHDYDVTLANTFLTMYSRCGDIDSACLLFQKMSYKTCVSWTAMISGYAERGNVEEAFNLFLAMQTAGEKPDTVTLLSLLSCCGQTGSLELGIWIDNYAVSNRLRDNVVLCNAIIDMYAKCGSVDKCKELFNSMSQRTIVSWTTMIYGLALNGEFTDALDLFFRMVELGLKPNHITFLTVLQACTHAGFLEKGWECFHMMTRVYQLNPWLEHYSCMVDLLGRRGKFKEALELIESMPLKPDAGIWGALLAACKIHHNLKIGEYAAYRLHELEPHAAVSYVELANMYALDGQWDGVSKLRGLMKSNEVKKFPGQSIIQVDGKNHTFSVEERSHPDGLQIYELLHMLVSQMKKDRFYYNVEDFSTHEMELL</sequence>
<reference evidence="4 5" key="1">
    <citation type="submission" date="2024-03" db="EMBL/GenBank/DDBJ databases">
        <title>WGS assembly of Saponaria officinalis var. Norfolk2.</title>
        <authorList>
            <person name="Jenkins J."/>
            <person name="Shu S."/>
            <person name="Grimwood J."/>
            <person name="Barry K."/>
            <person name="Goodstein D."/>
            <person name="Schmutz J."/>
            <person name="Leebens-Mack J."/>
            <person name="Osbourn A."/>
        </authorList>
    </citation>
    <scope>NUCLEOTIDE SEQUENCE [LARGE SCALE GENOMIC DNA]</scope>
    <source>
        <strain evidence="5">cv. Norfolk2</strain>
        <strain evidence="4">JIC</strain>
        <tissue evidence="4">Leaf</tissue>
    </source>
</reference>
<dbReference type="EMBL" id="JBDFQZ010000004">
    <property type="protein sequence ID" value="KAK9735142.1"/>
    <property type="molecule type" value="Genomic_DNA"/>
</dbReference>
<dbReference type="FunFam" id="1.25.40.10:FF:000968">
    <property type="entry name" value="Pentatricopeptide repeat-containing protein, mitochondrial"/>
    <property type="match status" value="1"/>
</dbReference>
<dbReference type="FunFam" id="1.25.40.10:FF:000280">
    <property type="entry name" value="Pentatricopeptide repeat-containing protein"/>
    <property type="match status" value="1"/>
</dbReference>
<accession>A0AAW1LQN9</accession>
<feature type="repeat" description="PPR" evidence="3">
    <location>
        <begin position="423"/>
        <end position="457"/>
    </location>
</feature>
<evidence type="ECO:0008006" key="6">
    <source>
        <dbReference type="Google" id="ProtNLM"/>
    </source>
</evidence>
<dbReference type="AlphaFoldDB" id="A0AAW1LQN9"/>
<proteinExistence type="inferred from homology"/>
<dbReference type="InterPro" id="IPR046960">
    <property type="entry name" value="PPR_At4g14850-like_plant"/>
</dbReference>
<evidence type="ECO:0000313" key="5">
    <source>
        <dbReference type="Proteomes" id="UP001443914"/>
    </source>
</evidence>
<dbReference type="GO" id="GO:0009451">
    <property type="term" value="P:RNA modification"/>
    <property type="evidence" value="ECO:0007669"/>
    <property type="project" value="InterPro"/>
</dbReference>
<evidence type="ECO:0000256" key="2">
    <source>
        <dbReference type="ARBA" id="ARBA00061659"/>
    </source>
</evidence>
<comment type="caution">
    <text evidence="4">The sequence shown here is derived from an EMBL/GenBank/DDBJ whole genome shotgun (WGS) entry which is preliminary data.</text>
</comment>
<comment type="similarity">
    <text evidence="2">Belongs to the PPR family. PCMP-E subfamily.</text>
</comment>
<keyword evidence="5" id="KW-1185">Reference proteome</keyword>
<feature type="repeat" description="PPR" evidence="3">
    <location>
        <begin position="322"/>
        <end position="356"/>
    </location>
</feature>
<feature type="repeat" description="PPR" evidence="3">
    <location>
        <begin position="118"/>
        <end position="152"/>
    </location>
</feature>
<dbReference type="EMBL" id="JBDFQZ010000004">
    <property type="protein sequence ID" value="KAK9735141.1"/>
    <property type="molecule type" value="Genomic_DNA"/>
</dbReference>
<dbReference type="PANTHER" id="PTHR47926">
    <property type="entry name" value="PENTATRICOPEPTIDE REPEAT-CONTAINING PROTEIN"/>
    <property type="match status" value="1"/>
</dbReference>
<dbReference type="FunFam" id="1.25.40.10:FF:000344">
    <property type="entry name" value="Pentatricopeptide repeat-containing protein"/>
    <property type="match status" value="1"/>
</dbReference>
<feature type="repeat" description="PPR" evidence="3">
    <location>
        <begin position="392"/>
        <end position="422"/>
    </location>
</feature>
<dbReference type="FunFam" id="1.25.40.10:FF:000031">
    <property type="entry name" value="Pentatricopeptide repeat-containing protein mitochondrial"/>
    <property type="match status" value="1"/>
</dbReference>
<dbReference type="PROSITE" id="PS51375">
    <property type="entry name" value="PPR"/>
    <property type="match status" value="5"/>
</dbReference>
<dbReference type="Proteomes" id="UP001443914">
    <property type="component" value="Unassembled WGS sequence"/>
</dbReference>
<protein>
    <recommendedName>
        <fullName evidence="6">Pentatricopeptide repeat-containing protein</fullName>
    </recommendedName>
</protein>
<dbReference type="Pfam" id="PF01535">
    <property type="entry name" value="PPR"/>
    <property type="match status" value="7"/>
</dbReference>
<evidence type="ECO:0000313" key="4">
    <source>
        <dbReference type="EMBL" id="KAK9735141.1"/>
    </source>
</evidence>
<evidence type="ECO:0000256" key="1">
    <source>
        <dbReference type="ARBA" id="ARBA00022737"/>
    </source>
</evidence>
<dbReference type="PANTHER" id="PTHR47926:SF395">
    <property type="entry name" value="TETRATRICOPEPTIDE-LIKE HELICAL DOMAIN, DYW DOMAIN PROTEIN-RELATED"/>
    <property type="match status" value="1"/>
</dbReference>
<dbReference type="EMBL" id="JBDFQZ010000004">
    <property type="protein sequence ID" value="KAK9735143.1"/>
    <property type="molecule type" value="Genomic_DNA"/>
</dbReference>
<dbReference type="Pfam" id="PF13041">
    <property type="entry name" value="PPR_2"/>
    <property type="match status" value="2"/>
</dbReference>